<dbReference type="InterPro" id="IPR053221">
    <property type="entry name" value="Burnettramic_acid_biosynth"/>
</dbReference>
<dbReference type="EMBL" id="JAGTJR010000023">
    <property type="protein sequence ID" value="KAH7043334.1"/>
    <property type="molecule type" value="Genomic_DNA"/>
</dbReference>
<reference evidence="3 4" key="1">
    <citation type="journal article" date="2021" name="Nat. Commun.">
        <title>Genetic determinants of endophytism in the Arabidopsis root mycobiome.</title>
        <authorList>
            <person name="Mesny F."/>
            <person name="Miyauchi S."/>
            <person name="Thiergart T."/>
            <person name="Pickel B."/>
            <person name="Atanasova L."/>
            <person name="Karlsson M."/>
            <person name="Huettel B."/>
            <person name="Barry K.W."/>
            <person name="Haridas S."/>
            <person name="Chen C."/>
            <person name="Bauer D."/>
            <person name="Andreopoulos W."/>
            <person name="Pangilinan J."/>
            <person name="LaButti K."/>
            <person name="Riley R."/>
            <person name="Lipzen A."/>
            <person name="Clum A."/>
            <person name="Drula E."/>
            <person name="Henrissat B."/>
            <person name="Kohler A."/>
            <person name="Grigoriev I.V."/>
            <person name="Martin F.M."/>
            <person name="Hacquard S."/>
        </authorList>
    </citation>
    <scope>NUCLEOTIDE SEQUENCE [LARGE SCALE GENOMIC DNA]</scope>
    <source>
        <strain evidence="3 4">MPI-SDFR-AT-0080</strain>
    </source>
</reference>
<gene>
    <name evidence="3" type="ORF">B0J12DRAFT_761113</name>
</gene>
<dbReference type="PANTHER" id="PTHR38887">
    <property type="entry name" value="CHROMOSOME 21, WHOLE GENOME SHOTGUN SEQUENCE"/>
    <property type="match status" value="1"/>
</dbReference>
<evidence type="ECO:0000256" key="2">
    <source>
        <dbReference type="SAM" id="MobiDB-lite"/>
    </source>
</evidence>
<sequence length="385" mass="42195">MSSEGQSAVEFPSSREQVRSTASTRRTLQKPIVIPQTSNIFYARSLSPFARAYAPALAELPNPILQDEFLAFIEGLNDAFMMHPVFQASFLAGGIATCVQLPAVQLAGCGLQVLAAAGSSAVAAVQTKKYLKQANAEIFGPRGLAVRICATKTLMQSVGLPETKLSLPPPNDADGLEFGLLQHTTPSSRSAPAYEQGIPEDPRMRRLRALEGYVSHISFDESQEPQPHGALKRYITAPARWMNSRSERGLVKAREKGLEQQRRKAITLDEELAAANREIEELKQLAATQETLENQHLANQARSTGGSHIGHDKTASQDLAASLERRAQIIEEIKRAGAKKMKKSDKKEEKVANRIMWIVITRSDDAPLGHEEFVEIPDEANLSSH</sequence>
<dbReference type="PANTHER" id="PTHR38887:SF1">
    <property type="entry name" value="RAS MODIFICATION PROTEIN ERF4"/>
    <property type="match status" value="1"/>
</dbReference>
<proteinExistence type="predicted"/>
<organism evidence="3 4">
    <name type="scientific">Macrophomina phaseolina</name>
    <dbReference type="NCBI Taxonomy" id="35725"/>
    <lineage>
        <taxon>Eukaryota</taxon>
        <taxon>Fungi</taxon>
        <taxon>Dikarya</taxon>
        <taxon>Ascomycota</taxon>
        <taxon>Pezizomycotina</taxon>
        <taxon>Dothideomycetes</taxon>
        <taxon>Dothideomycetes incertae sedis</taxon>
        <taxon>Botryosphaeriales</taxon>
        <taxon>Botryosphaeriaceae</taxon>
        <taxon>Macrophomina</taxon>
    </lineage>
</organism>
<evidence type="ECO:0000313" key="3">
    <source>
        <dbReference type="EMBL" id="KAH7043334.1"/>
    </source>
</evidence>
<keyword evidence="4" id="KW-1185">Reference proteome</keyword>
<evidence type="ECO:0000256" key="1">
    <source>
        <dbReference type="SAM" id="Coils"/>
    </source>
</evidence>
<feature type="region of interest" description="Disordered" evidence="2">
    <location>
        <begin position="1"/>
        <end position="24"/>
    </location>
</feature>
<protein>
    <submittedName>
        <fullName evidence="3">Uncharacterized protein</fullName>
    </submittedName>
</protein>
<dbReference type="Proteomes" id="UP000774617">
    <property type="component" value="Unassembled WGS sequence"/>
</dbReference>
<accession>A0ABQ8G3P1</accession>
<keyword evidence="1" id="KW-0175">Coiled coil</keyword>
<comment type="caution">
    <text evidence="3">The sequence shown here is derived from an EMBL/GenBank/DDBJ whole genome shotgun (WGS) entry which is preliminary data.</text>
</comment>
<feature type="coiled-coil region" evidence="1">
    <location>
        <begin position="258"/>
        <end position="295"/>
    </location>
</feature>
<evidence type="ECO:0000313" key="4">
    <source>
        <dbReference type="Proteomes" id="UP000774617"/>
    </source>
</evidence>
<name>A0ABQ8G3P1_9PEZI</name>